<evidence type="ECO:0000313" key="2">
    <source>
        <dbReference type="Proteomes" id="UP000239001"/>
    </source>
</evidence>
<protein>
    <submittedName>
        <fullName evidence="1">Uncharacterized protein</fullName>
    </submittedName>
</protein>
<proteinExistence type="predicted"/>
<accession>A0A2T1LSS3</accession>
<reference evidence="1 2" key="2">
    <citation type="submission" date="2018-03" db="EMBL/GenBank/DDBJ databases">
        <authorList>
            <person name="Keele B.F."/>
        </authorList>
    </citation>
    <scope>NUCLEOTIDE SEQUENCE [LARGE SCALE GENOMIC DNA]</scope>
    <source>
        <strain evidence="1 2">CCALA 016</strain>
    </source>
</reference>
<dbReference type="AlphaFoldDB" id="A0A2T1LSS3"/>
<evidence type="ECO:0000313" key="1">
    <source>
        <dbReference type="EMBL" id="PSF33105.1"/>
    </source>
</evidence>
<comment type="caution">
    <text evidence="1">The sequence shown here is derived from an EMBL/GenBank/DDBJ whole genome shotgun (WGS) entry which is preliminary data.</text>
</comment>
<dbReference type="OrthoDB" id="560605at2"/>
<reference evidence="1 2" key="1">
    <citation type="submission" date="2018-03" db="EMBL/GenBank/DDBJ databases">
        <title>The ancient ancestry and fast evolution of plastids.</title>
        <authorList>
            <person name="Moore K.R."/>
            <person name="Magnabosco C."/>
            <person name="Momper L."/>
            <person name="Gold D.A."/>
            <person name="Bosak T."/>
            <person name="Fournier G.P."/>
        </authorList>
    </citation>
    <scope>NUCLEOTIDE SEQUENCE [LARGE SCALE GENOMIC DNA]</scope>
    <source>
        <strain evidence="1 2">CCALA 016</strain>
    </source>
</reference>
<dbReference type="RefSeq" id="WP_106458802.1">
    <property type="nucleotide sequence ID" value="NZ_PXOH01000033.1"/>
</dbReference>
<name>A0A2T1LSS3_9CHRO</name>
<sequence length="102" mass="11696">MSQLYPSSKDFTSENLEKEIITRFRSLVKFLPPKCRIFRETWDTSTVLCLDFDDCPSYLPISKVKSPLLSEIAQKLGISQSISFKMGNRSMGWVTLPVKESQ</sequence>
<dbReference type="Proteomes" id="UP000239001">
    <property type="component" value="Unassembled WGS sequence"/>
</dbReference>
<dbReference type="EMBL" id="PXOH01000033">
    <property type="protein sequence ID" value="PSF33105.1"/>
    <property type="molecule type" value="Genomic_DNA"/>
</dbReference>
<keyword evidence="2" id="KW-1185">Reference proteome</keyword>
<organism evidence="1 2">
    <name type="scientific">Aphanothece hegewaldii CCALA 016</name>
    <dbReference type="NCBI Taxonomy" id="2107694"/>
    <lineage>
        <taxon>Bacteria</taxon>
        <taxon>Bacillati</taxon>
        <taxon>Cyanobacteriota</taxon>
        <taxon>Cyanophyceae</taxon>
        <taxon>Oscillatoriophycideae</taxon>
        <taxon>Chroococcales</taxon>
        <taxon>Aphanothecaceae</taxon>
        <taxon>Aphanothece</taxon>
    </lineage>
</organism>
<gene>
    <name evidence="1" type="ORF">C7H19_20645</name>
</gene>